<comment type="caution">
    <text evidence="2">The sequence shown here is derived from an EMBL/GenBank/DDBJ whole genome shotgun (WGS) entry which is preliminary data.</text>
</comment>
<gene>
    <name evidence="2" type="ORF">WR25_16808</name>
</gene>
<feature type="compositionally biased region" description="Basic residues" evidence="1">
    <location>
        <begin position="144"/>
        <end position="162"/>
    </location>
</feature>
<accession>A0A2A2M3P0</accession>
<keyword evidence="3" id="KW-1185">Reference proteome</keyword>
<dbReference type="AlphaFoldDB" id="A0A2A2M3P0"/>
<reference evidence="2 3" key="1">
    <citation type="journal article" date="2017" name="Curr. Biol.">
        <title>Genome architecture and evolution of a unichromosomal asexual nematode.</title>
        <authorList>
            <person name="Fradin H."/>
            <person name="Zegar C."/>
            <person name="Gutwein M."/>
            <person name="Lucas J."/>
            <person name="Kovtun M."/>
            <person name="Corcoran D."/>
            <person name="Baugh L.R."/>
            <person name="Kiontke K."/>
            <person name="Gunsalus K."/>
            <person name="Fitch D.H."/>
            <person name="Piano F."/>
        </authorList>
    </citation>
    <scope>NUCLEOTIDE SEQUENCE [LARGE SCALE GENOMIC DNA]</scope>
    <source>
        <strain evidence="2">PF1309</strain>
    </source>
</reference>
<evidence type="ECO:0000313" key="3">
    <source>
        <dbReference type="Proteomes" id="UP000218231"/>
    </source>
</evidence>
<organism evidence="2 3">
    <name type="scientific">Diploscapter pachys</name>
    <dbReference type="NCBI Taxonomy" id="2018661"/>
    <lineage>
        <taxon>Eukaryota</taxon>
        <taxon>Metazoa</taxon>
        <taxon>Ecdysozoa</taxon>
        <taxon>Nematoda</taxon>
        <taxon>Chromadorea</taxon>
        <taxon>Rhabditida</taxon>
        <taxon>Rhabditina</taxon>
        <taxon>Rhabditomorpha</taxon>
        <taxon>Rhabditoidea</taxon>
        <taxon>Rhabditidae</taxon>
        <taxon>Diploscapter</taxon>
    </lineage>
</organism>
<dbReference type="EMBL" id="LIAE01005970">
    <property type="protein sequence ID" value="PAV92837.1"/>
    <property type="molecule type" value="Genomic_DNA"/>
</dbReference>
<evidence type="ECO:0000313" key="2">
    <source>
        <dbReference type="EMBL" id="PAV92837.1"/>
    </source>
</evidence>
<proteinExistence type="predicted"/>
<protein>
    <submittedName>
        <fullName evidence="2">Uncharacterized protein</fullName>
    </submittedName>
</protein>
<evidence type="ECO:0000256" key="1">
    <source>
        <dbReference type="SAM" id="MobiDB-lite"/>
    </source>
</evidence>
<feature type="region of interest" description="Disordered" evidence="1">
    <location>
        <begin position="124"/>
        <end position="173"/>
    </location>
</feature>
<sequence length="212" mass="24644">MSRARQRTVSSFDTNGEPQSRQTHHRRVFAASRDPSIPQPRLAERQLRRRHRRPHRLAAHDRERGIDGQTQRRRPLDPTLAIADRHRITRLVRGEQRHHILGRIGGHAADAQQHIALLQARRIGRRRRRGRSGDRHPASTLIRLQRKPRPGRAGRARLHRQPRLGQQRREIGQPARMDISVEEALRERRIARHLGEATLQLSSVTPGNRCRS</sequence>
<dbReference type="Proteomes" id="UP000218231">
    <property type="component" value="Unassembled WGS sequence"/>
</dbReference>
<feature type="compositionally biased region" description="Basic residues" evidence="1">
    <location>
        <begin position="47"/>
        <end position="57"/>
    </location>
</feature>
<name>A0A2A2M3P0_9BILA</name>
<feature type="region of interest" description="Disordered" evidence="1">
    <location>
        <begin position="1"/>
        <end position="78"/>
    </location>
</feature>
<feature type="compositionally biased region" description="Polar residues" evidence="1">
    <location>
        <begin position="7"/>
        <end position="21"/>
    </location>
</feature>